<evidence type="ECO:0000313" key="4">
    <source>
        <dbReference type="Proteomes" id="UP000036681"/>
    </source>
</evidence>
<dbReference type="GO" id="GO:0030424">
    <property type="term" value="C:axon"/>
    <property type="evidence" value="ECO:0007669"/>
    <property type="project" value="TreeGrafter"/>
</dbReference>
<evidence type="ECO:0000256" key="2">
    <source>
        <dbReference type="ARBA" id="ARBA00023319"/>
    </source>
</evidence>
<dbReference type="Proteomes" id="UP000036681">
    <property type="component" value="Unplaced"/>
</dbReference>
<dbReference type="GO" id="GO:0098632">
    <property type="term" value="F:cell-cell adhesion mediator activity"/>
    <property type="evidence" value="ECO:0007669"/>
    <property type="project" value="TreeGrafter"/>
</dbReference>
<dbReference type="InterPro" id="IPR003599">
    <property type="entry name" value="Ig_sub"/>
</dbReference>
<accession>A0A0M3I628</accession>
<keyword evidence="2" id="KW-0393">Immunoglobulin domain</keyword>
<dbReference type="InterPro" id="IPR003598">
    <property type="entry name" value="Ig_sub2"/>
</dbReference>
<evidence type="ECO:0000256" key="1">
    <source>
        <dbReference type="ARBA" id="ARBA00022737"/>
    </source>
</evidence>
<dbReference type="WBParaSite" id="ALUE_0001245501-mRNA-1">
    <property type="protein sequence ID" value="ALUE_0001245501-mRNA-1"/>
    <property type="gene ID" value="ALUE_0001245501"/>
</dbReference>
<dbReference type="GO" id="GO:0007156">
    <property type="term" value="P:homophilic cell adhesion via plasma membrane adhesion molecules"/>
    <property type="evidence" value="ECO:0007669"/>
    <property type="project" value="TreeGrafter"/>
</dbReference>
<dbReference type="InterPro" id="IPR013783">
    <property type="entry name" value="Ig-like_fold"/>
</dbReference>
<dbReference type="PANTHER" id="PTHR10075:SF100">
    <property type="entry name" value="FASCICLIN-2"/>
    <property type="match status" value="1"/>
</dbReference>
<evidence type="ECO:0000259" key="3">
    <source>
        <dbReference type="PROSITE" id="PS50835"/>
    </source>
</evidence>
<organism evidence="4 5">
    <name type="scientific">Ascaris lumbricoides</name>
    <name type="common">Giant roundworm</name>
    <dbReference type="NCBI Taxonomy" id="6252"/>
    <lineage>
        <taxon>Eukaryota</taxon>
        <taxon>Metazoa</taxon>
        <taxon>Ecdysozoa</taxon>
        <taxon>Nematoda</taxon>
        <taxon>Chromadorea</taxon>
        <taxon>Rhabditida</taxon>
        <taxon>Spirurina</taxon>
        <taxon>Ascaridomorpha</taxon>
        <taxon>Ascaridoidea</taxon>
        <taxon>Ascarididae</taxon>
        <taxon>Ascaris</taxon>
    </lineage>
</organism>
<dbReference type="PROSITE" id="PS50835">
    <property type="entry name" value="IG_LIKE"/>
    <property type="match status" value="1"/>
</dbReference>
<dbReference type="GO" id="GO:0007411">
    <property type="term" value="P:axon guidance"/>
    <property type="evidence" value="ECO:0007669"/>
    <property type="project" value="TreeGrafter"/>
</dbReference>
<dbReference type="AlphaFoldDB" id="A0A0M3I628"/>
<dbReference type="SUPFAM" id="SSF48726">
    <property type="entry name" value="Immunoglobulin"/>
    <property type="match status" value="1"/>
</dbReference>
<dbReference type="InterPro" id="IPR007110">
    <property type="entry name" value="Ig-like_dom"/>
</dbReference>
<proteinExistence type="predicted"/>
<dbReference type="Pfam" id="PF13895">
    <property type="entry name" value="Ig_2"/>
    <property type="match status" value="1"/>
</dbReference>
<feature type="domain" description="Ig-like" evidence="3">
    <location>
        <begin position="65"/>
        <end position="144"/>
    </location>
</feature>
<evidence type="ECO:0000313" key="5">
    <source>
        <dbReference type="WBParaSite" id="ALUE_0001245501-mRNA-1"/>
    </source>
</evidence>
<protein>
    <submittedName>
        <fullName evidence="5">Ig-like domain-containing protein</fullName>
    </submittedName>
</protein>
<sequence length="280" mass="31142">MAAPSPKRHSFMEALMFTSLTFNLFDASMSMKRCYEVMSICWLCVFVWPLLGEWVHCLNALTDKPPVLSAWDHEELFLAEGSPLSLGCPAALGSDLSFRWFKDGKPLNEDGDVLRIARLMPTDSALYRCSAANSFGTVISSPLSVHVLYIYGFESIGEEKAVRVAVGSSFVLQPPPLNASAHLSLSWTWYFENNEIFINDTHYVTSSGDLIVIDSNARFGAYRCRVSLNGRSFVSPVQYVLPEESDSEPSSFGIVYSPLDVVYRVGDSKAITFDCVPSRR</sequence>
<name>A0A0M3I628_ASCLU</name>
<dbReference type="SMART" id="SM00408">
    <property type="entry name" value="IGc2"/>
    <property type="match status" value="1"/>
</dbReference>
<dbReference type="SMART" id="SM00409">
    <property type="entry name" value="IG"/>
    <property type="match status" value="2"/>
</dbReference>
<dbReference type="Gene3D" id="2.60.40.10">
    <property type="entry name" value="Immunoglobulins"/>
    <property type="match status" value="1"/>
</dbReference>
<dbReference type="PANTHER" id="PTHR10075">
    <property type="entry name" value="BASIGIN RELATED"/>
    <property type="match status" value="1"/>
</dbReference>
<dbReference type="GO" id="GO:0070593">
    <property type="term" value="P:dendrite self-avoidance"/>
    <property type="evidence" value="ECO:0007669"/>
    <property type="project" value="TreeGrafter"/>
</dbReference>
<keyword evidence="4" id="KW-1185">Reference proteome</keyword>
<dbReference type="InterPro" id="IPR036179">
    <property type="entry name" value="Ig-like_dom_sf"/>
</dbReference>
<keyword evidence="1" id="KW-0677">Repeat</keyword>
<dbReference type="GO" id="GO:0005886">
    <property type="term" value="C:plasma membrane"/>
    <property type="evidence" value="ECO:0007669"/>
    <property type="project" value="TreeGrafter"/>
</dbReference>
<reference evidence="5" key="1">
    <citation type="submission" date="2017-02" db="UniProtKB">
        <authorList>
            <consortium name="WormBaseParasite"/>
        </authorList>
    </citation>
    <scope>IDENTIFICATION</scope>
</reference>